<dbReference type="EMBL" id="AKHW03006769">
    <property type="protein sequence ID" value="KYO19051.1"/>
    <property type="molecule type" value="Genomic_DNA"/>
</dbReference>
<protein>
    <submittedName>
        <fullName evidence="2">Uncharacterized protein</fullName>
    </submittedName>
</protein>
<gene>
    <name evidence="2" type="ORF">Y1Q_0018990</name>
</gene>
<feature type="compositionally biased region" description="Basic and acidic residues" evidence="1">
    <location>
        <begin position="45"/>
        <end position="55"/>
    </location>
</feature>
<organism evidence="2 3">
    <name type="scientific">Alligator mississippiensis</name>
    <name type="common">American alligator</name>
    <dbReference type="NCBI Taxonomy" id="8496"/>
    <lineage>
        <taxon>Eukaryota</taxon>
        <taxon>Metazoa</taxon>
        <taxon>Chordata</taxon>
        <taxon>Craniata</taxon>
        <taxon>Vertebrata</taxon>
        <taxon>Euteleostomi</taxon>
        <taxon>Archelosauria</taxon>
        <taxon>Archosauria</taxon>
        <taxon>Crocodylia</taxon>
        <taxon>Alligatoridae</taxon>
        <taxon>Alligatorinae</taxon>
        <taxon>Alligator</taxon>
    </lineage>
</organism>
<evidence type="ECO:0000256" key="1">
    <source>
        <dbReference type="SAM" id="MobiDB-lite"/>
    </source>
</evidence>
<feature type="region of interest" description="Disordered" evidence="1">
    <location>
        <begin position="35"/>
        <end position="71"/>
    </location>
</feature>
<feature type="compositionally biased region" description="Basic residues" evidence="1">
    <location>
        <begin position="56"/>
        <end position="65"/>
    </location>
</feature>
<keyword evidence="3" id="KW-1185">Reference proteome</keyword>
<dbReference type="Proteomes" id="UP000050525">
    <property type="component" value="Unassembled WGS sequence"/>
</dbReference>
<evidence type="ECO:0000313" key="2">
    <source>
        <dbReference type="EMBL" id="KYO19051.1"/>
    </source>
</evidence>
<accession>A0A151M3K7</accession>
<dbReference type="AlphaFoldDB" id="A0A151M3K7"/>
<proteinExistence type="predicted"/>
<reference evidence="2 3" key="1">
    <citation type="journal article" date="2012" name="Genome Biol.">
        <title>Sequencing three crocodilian genomes to illuminate the evolution of archosaurs and amniotes.</title>
        <authorList>
            <person name="St John J.A."/>
            <person name="Braun E.L."/>
            <person name="Isberg S.R."/>
            <person name="Miles L.G."/>
            <person name="Chong A.Y."/>
            <person name="Gongora J."/>
            <person name="Dalzell P."/>
            <person name="Moran C."/>
            <person name="Bed'hom B."/>
            <person name="Abzhanov A."/>
            <person name="Burgess S.C."/>
            <person name="Cooksey A.M."/>
            <person name="Castoe T.A."/>
            <person name="Crawford N.G."/>
            <person name="Densmore L.D."/>
            <person name="Drew J.C."/>
            <person name="Edwards S.V."/>
            <person name="Faircloth B.C."/>
            <person name="Fujita M.K."/>
            <person name="Greenwold M.J."/>
            <person name="Hoffmann F.G."/>
            <person name="Howard J.M."/>
            <person name="Iguchi T."/>
            <person name="Janes D.E."/>
            <person name="Khan S.Y."/>
            <person name="Kohno S."/>
            <person name="de Koning A.J."/>
            <person name="Lance S.L."/>
            <person name="McCarthy F.M."/>
            <person name="McCormack J.E."/>
            <person name="Merchant M.E."/>
            <person name="Peterson D.G."/>
            <person name="Pollock D.D."/>
            <person name="Pourmand N."/>
            <person name="Raney B.J."/>
            <person name="Roessler K.A."/>
            <person name="Sanford J.R."/>
            <person name="Sawyer R.H."/>
            <person name="Schmidt C.J."/>
            <person name="Triplett E.W."/>
            <person name="Tuberville T.D."/>
            <person name="Venegas-Anaya M."/>
            <person name="Howard J.T."/>
            <person name="Jarvis E.D."/>
            <person name="Guillette L.J.Jr."/>
            <person name="Glenn T.C."/>
            <person name="Green R.E."/>
            <person name="Ray D.A."/>
        </authorList>
    </citation>
    <scope>NUCLEOTIDE SEQUENCE [LARGE SCALE GENOMIC DNA]</scope>
    <source>
        <strain evidence="2">KSC_2009_1</strain>
    </source>
</reference>
<comment type="caution">
    <text evidence="2">The sequence shown here is derived from an EMBL/GenBank/DDBJ whole genome shotgun (WGS) entry which is preliminary data.</text>
</comment>
<sequence>MTSWRKSDKQVLAPKIEREEIHFLSRCCCFRRNYREQPGGTGGRDQVRKEGDCGKQRRRRQRRRAGLGQQC</sequence>
<name>A0A151M3K7_ALLMI</name>
<evidence type="ECO:0000313" key="3">
    <source>
        <dbReference type="Proteomes" id="UP000050525"/>
    </source>
</evidence>